<keyword evidence="11 14" id="KW-0255">Endonuclease</keyword>
<sequence length="213" mass="22599">MTLDLFPAEEISTLHFEQAAQARGFSAVAGIDEAGRGPLAGPVVAAAVILPEAFDLPGLTDSKKLTPGRREALFPLIRAQARALGVGVVSAAEIDELNILQATLRAMSLAVERLQCPADYLLIDGITPLPLALPQKTLKKGDSRSLSVAAASVVAKVVRDRMMVGFDARFPGYGFARHKGYGSADHLAAIARLGPSPLHRRTFGGVREHLEKS</sequence>
<organism evidence="18 19">
    <name type="scientific">Desulfuromonas versatilis</name>
    <dbReference type="NCBI Taxonomy" id="2802975"/>
    <lineage>
        <taxon>Bacteria</taxon>
        <taxon>Pseudomonadati</taxon>
        <taxon>Thermodesulfobacteriota</taxon>
        <taxon>Desulfuromonadia</taxon>
        <taxon>Desulfuromonadales</taxon>
        <taxon>Desulfuromonadaceae</taxon>
        <taxon>Desulfuromonas</taxon>
    </lineage>
</organism>
<dbReference type="InterPro" id="IPR012337">
    <property type="entry name" value="RNaseH-like_sf"/>
</dbReference>
<dbReference type="SUPFAM" id="SSF53098">
    <property type="entry name" value="Ribonuclease H-like"/>
    <property type="match status" value="1"/>
</dbReference>
<dbReference type="EMBL" id="AP024355">
    <property type="protein sequence ID" value="BCR03946.1"/>
    <property type="molecule type" value="Genomic_DNA"/>
</dbReference>
<evidence type="ECO:0000256" key="16">
    <source>
        <dbReference type="RuleBase" id="RU003515"/>
    </source>
</evidence>
<evidence type="ECO:0000256" key="2">
    <source>
        <dbReference type="ARBA" id="ARBA00001946"/>
    </source>
</evidence>
<keyword evidence="10 14" id="KW-0479">Metal-binding</keyword>
<evidence type="ECO:0000256" key="13">
    <source>
        <dbReference type="ARBA" id="ARBA00023211"/>
    </source>
</evidence>
<gene>
    <name evidence="14 18" type="primary">rnhB</name>
    <name evidence="18" type="ORF">DESUT3_10150</name>
</gene>
<evidence type="ECO:0000256" key="15">
    <source>
        <dbReference type="PROSITE-ProRule" id="PRU01319"/>
    </source>
</evidence>
<feature type="binding site" evidence="14 15">
    <location>
        <position position="124"/>
    </location>
    <ligand>
        <name>a divalent metal cation</name>
        <dbReference type="ChEBI" id="CHEBI:60240"/>
    </ligand>
</feature>
<evidence type="ECO:0000256" key="5">
    <source>
        <dbReference type="ARBA" id="ARBA00007383"/>
    </source>
</evidence>
<evidence type="ECO:0000256" key="1">
    <source>
        <dbReference type="ARBA" id="ARBA00000077"/>
    </source>
</evidence>
<dbReference type="Pfam" id="PF01351">
    <property type="entry name" value="RNase_HII"/>
    <property type="match status" value="1"/>
</dbReference>
<keyword evidence="19" id="KW-1185">Reference proteome</keyword>
<accession>A0ABM8HN17</accession>
<dbReference type="Proteomes" id="UP001319827">
    <property type="component" value="Chromosome"/>
</dbReference>
<reference evidence="18 19" key="2">
    <citation type="journal article" date="2021" name="Int. J. Syst. Evol. Microbiol.">
        <title>Isolation and Polyphasic Characterization of Desulfuromonas versatilis sp. Nov., an Electrogenic Bacteria Capable of Versatile Metabolism Isolated from a Graphene Oxide-Reducing Enrichment Culture.</title>
        <authorList>
            <person name="Xie L."/>
            <person name="Yoshida N."/>
            <person name="Ishii S."/>
            <person name="Meng L."/>
        </authorList>
    </citation>
    <scope>NUCLEOTIDE SEQUENCE [LARGE SCALE GENOMIC DNA]</scope>
    <source>
        <strain evidence="18 19">NIT-T3</strain>
    </source>
</reference>
<evidence type="ECO:0000256" key="6">
    <source>
        <dbReference type="ARBA" id="ARBA00012180"/>
    </source>
</evidence>
<feature type="binding site" evidence="14 15">
    <location>
        <position position="32"/>
    </location>
    <ligand>
        <name>a divalent metal cation</name>
        <dbReference type="ChEBI" id="CHEBI:60240"/>
    </ligand>
</feature>
<evidence type="ECO:0000259" key="17">
    <source>
        <dbReference type="PROSITE" id="PS51975"/>
    </source>
</evidence>
<dbReference type="NCBIfam" id="NF000594">
    <property type="entry name" value="PRK00015.1-1"/>
    <property type="match status" value="1"/>
</dbReference>
<feature type="domain" description="RNase H type-2" evidence="17">
    <location>
        <begin position="26"/>
        <end position="213"/>
    </location>
</feature>
<protein>
    <recommendedName>
        <fullName evidence="7 14">Ribonuclease HII</fullName>
        <shortName evidence="14">RNase HII</shortName>
        <ecNumber evidence="6 14">3.1.26.4</ecNumber>
    </recommendedName>
</protein>
<evidence type="ECO:0000256" key="12">
    <source>
        <dbReference type="ARBA" id="ARBA00022801"/>
    </source>
</evidence>
<dbReference type="PANTHER" id="PTHR10954:SF18">
    <property type="entry name" value="RIBONUCLEASE HII"/>
    <property type="match status" value="1"/>
</dbReference>
<comment type="cofactor">
    <cofactor evidence="14 15">
        <name>Mn(2+)</name>
        <dbReference type="ChEBI" id="CHEBI:29035"/>
    </cofactor>
    <cofactor evidence="14 15">
        <name>Mg(2+)</name>
        <dbReference type="ChEBI" id="CHEBI:18420"/>
    </cofactor>
    <text evidence="14 15">Manganese or magnesium. Binds 1 divalent metal ion per monomer in the absence of substrate. May bind a second metal ion after substrate binding.</text>
</comment>
<evidence type="ECO:0000256" key="10">
    <source>
        <dbReference type="ARBA" id="ARBA00022723"/>
    </source>
</evidence>
<comment type="cofactor">
    <cofactor evidence="2">
        <name>Mg(2+)</name>
        <dbReference type="ChEBI" id="CHEBI:18420"/>
    </cofactor>
</comment>
<proteinExistence type="inferred from homology"/>
<dbReference type="EC" id="3.1.26.4" evidence="6 14"/>
<dbReference type="HAMAP" id="MF_00052_B">
    <property type="entry name" value="RNase_HII_B"/>
    <property type="match status" value="1"/>
</dbReference>
<keyword evidence="12 14" id="KW-0378">Hydrolase</keyword>
<dbReference type="Gene3D" id="3.30.420.10">
    <property type="entry name" value="Ribonuclease H-like superfamily/Ribonuclease H"/>
    <property type="match status" value="1"/>
</dbReference>
<comment type="similarity">
    <text evidence="5 14 16">Belongs to the RNase HII family.</text>
</comment>
<dbReference type="InterPro" id="IPR036397">
    <property type="entry name" value="RNaseH_sf"/>
</dbReference>
<evidence type="ECO:0000256" key="9">
    <source>
        <dbReference type="ARBA" id="ARBA00022722"/>
    </source>
</evidence>
<name>A0ABM8HN17_9BACT</name>
<feature type="binding site" evidence="14 15">
    <location>
        <position position="33"/>
    </location>
    <ligand>
        <name>a divalent metal cation</name>
        <dbReference type="ChEBI" id="CHEBI:60240"/>
    </ligand>
</feature>
<dbReference type="PANTHER" id="PTHR10954">
    <property type="entry name" value="RIBONUCLEASE H2 SUBUNIT A"/>
    <property type="match status" value="1"/>
</dbReference>
<comment type="subcellular location">
    <subcellularLocation>
        <location evidence="4 14">Cytoplasm</location>
    </subcellularLocation>
</comment>
<keyword evidence="13 14" id="KW-0464">Manganese</keyword>
<dbReference type="InterPro" id="IPR024567">
    <property type="entry name" value="RNase_HII/HIII_dom"/>
</dbReference>
<dbReference type="InterPro" id="IPR001352">
    <property type="entry name" value="RNase_HII/HIII"/>
</dbReference>
<evidence type="ECO:0000256" key="14">
    <source>
        <dbReference type="HAMAP-Rule" id="MF_00052"/>
    </source>
</evidence>
<evidence type="ECO:0000256" key="8">
    <source>
        <dbReference type="ARBA" id="ARBA00022490"/>
    </source>
</evidence>
<evidence type="ECO:0000256" key="4">
    <source>
        <dbReference type="ARBA" id="ARBA00004496"/>
    </source>
</evidence>
<evidence type="ECO:0000256" key="3">
    <source>
        <dbReference type="ARBA" id="ARBA00004065"/>
    </source>
</evidence>
<dbReference type="NCBIfam" id="NF000595">
    <property type="entry name" value="PRK00015.1-3"/>
    <property type="match status" value="1"/>
</dbReference>
<dbReference type="CDD" id="cd07182">
    <property type="entry name" value="RNase_HII_bacteria_HII_like"/>
    <property type="match status" value="1"/>
</dbReference>
<comment type="function">
    <text evidence="3 14 16">Endonuclease that specifically degrades the RNA of RNA-DNA hybrids.</text>
</comment>
<keyword evidence="8 14" id="KW-0963">Cytoplasm</keyword>
<evidence type="ECO:0000256" key="11">
    <source>
        <dbReference type="ARBA" id="ARBA00022759"/>
    </source>
</evidence>
<evidence type="ECO:0000256" key="7">
    <source>
        <dbReference type="ARBA" id="ARBA00019179"/>
    </source>
</evidence>
<dbReference type="RefSeq" id="WP_221251380.1">
    <property type="nucleotide sequence ID" value="NZ_AP024355.1"/>
</dbReference>
<reference evidence="18 19" key="1">
    <citation type="journal article" date="2016" name="C (Basel)">
        <title>Selective Growth of and Electricity Production by Marine Exoelectrogenic Bacteria in Self-Aggregated Hydrogel of Microbially Reduced Graphene Oxide.</title>
        <authorList>
            <person name="Yoshida N."/>
            <person name="Goto Y."/>
            <person name="Miyata Y."/>
        </authorList>
    </citation>
    <scope>NUCLEOTIDE SEQUENCE [LARGE SCALE GENOMIC DNA]</scope>
    <source>
        <strain evidence="18 19">NIT-T3</strain>
    </source>
</reference>
<keyword evidence="9 14" id="KW-0540">Nuclease</keyword>
<evidence type="ECO:0000313" key="19">
    <source>
        <dbReference type="Proteomes" id="UP001319827"/>
    </source>
</evidence>
<dbReference type="PROSITE" id="PS51975">
    <property type="entry name" value="RNASE_H_2"/>
    <property type="match status" value="1"/>
</dbReference>
<evidence type="ECO:0000313" key="18">
    <source>
        <dbReference type="EMBL" id="BCR03946.1"/>
    </source>
</evidence>
<comment type="catalytic activity">
    <reaction evidence="1 14 15 16">
        <text>Endonucleolytic cleavage to 5'-phosphomonoester.</text>
        <dbReference type="EC" id="3.1.26.4"/>
    </reaction>
</comment>
<dbReference type="InterPro" id="IPR022898">
    <property type="entry name" value="RNase_HII"/>
</dbReference>